<evidence type="ECO:0000256" key="1">
    <source>
        <dbReference type="ARBA" id="ARBA00023125"/>
    </source>
</evidence>
<dbReference type="GO" id="GO:0003677">
    <property type="term" value="F:DNA binding"/>
    <property type="evidence" value="ECO:0007669"/>
    <property type="project" value="UniProtKB-UniRule"/>
</dbReference>
<dbReference type="KEGG" id="emt:CPZ25_000800"/>
<sequence length="217" mass="25948">MSRNNKGYETKHRIIVAAKELFYEQGLENTKIKDICRLADIRTGNFKYYFNQKYDIANEIFSELLMEAYVYTAQYTKDRSLNSLEANFRATMVYYRVIFSDPKNILYYYETINNESIYKYMNLSVRRIYQQFIKEFSLDISGEELVFIARADLGIRREFAIDYIDEKPDYDILYLVTKILTLLCRLFKIDAALADQYIEESLAFVEEHDFSHLRLLK</sequence>
<evidence type="ECO:0000256" key="2">
    <source>
        <dbReference type="PROSITE-ProRule" id="PRU00335"/>
    </source>
</evidence>
<name>A0A4P9C3R2_EUBML</name>
<evidence type="ECO:0000313" key="5">
    <source>
        <dbReference type="Proteomes" id="UP000218387"/>
    </source>
</evidence>
<dbReference type="PANTHER" id="PTHR43479">
    <property type="entry name" value="ACREF/ENVCD OPERON REPRESSOR-RELATED"/>
    <property type="match status" value="1"/>
</dbReference>
<feature type="DNA-binding region" description="H-T-H motif" evidence="2">
    <location>
        <begin position="31"/>
        <end position="50"/>
    </location>
</feature>
<dbReference type="InterPro" id="IPR050624">
    <property type="entry name" value="HTH-type_Tx_Regulator"/>
</dbReference>
<accession>A0A4P9C3R2</accession>
<dbReference type="PROSITE" id="PS50977">
    <property type="entry name" value="HTH_TETR_2"/>
    <property type="match status" value="1"/>
</dbReference>
<dbReference type="Pfam" id="PF00440">
    <property type="entry name" value="TetR_N"/>
    <property type="match status" value="1"/>
</dbReference>
<evidence type="ECO:0000259" key="3">
    <source>
        <dbReference type="PROSITE" id="PS50977"/>
    </source>
</evidence>
<gene>
    <name evidence="4" type="ORF">CPZ25_000800</name>
</gene>
<dbReference type="PANTHER" id="PTHR43479:SF11">
    <property type="entry name" value="ACREF_ENVCD OPERON REPRESSOR-RELATED"/>
    <property type="match status" value="1"/>
</dbReference>
<proteinExistence type="predicted"/>
<reference evidence="4 5" key="1">
    <citation type="submission" date="2018-05" db="EMBL/GenBank/DDBJ databases">
        <title>Genome comparison of Eubacterium sp.</title>
        <authorList>
            <person name="Feng Y."/>
            <person name="Sanchez-Andrea I."/>
            <person name="Stams A.J.M."/>
            <person name="De Vos W.M."/>
        </authorList>
    </citation>
    <scope>NUCLEOTIDE SEQUENCE [LARGE SCALE GENOMIC DNA]</scope>
    <source>
        <strain evidence="4 5">YI</strain>
    </source>
</reference>
<dbReference type="Proteomes" id="UP000218387">
    <property type="component" value="Chromosome"/>
</dbReference>
<dbReference type="Gene3D" id="1.10.357.10">
    <property type="entry name" value="Tetracycline Repressor, domain 2"/>
    <property type="match status" value="1"/>
</dbReference>
<keyword evidence="5" id="KW-1185">Reference proteome</keyword>
<dbReference type="InterPro" id="IPR001647">
    <property type="entry name" value="HTH_TetR"/>
</dbReference>
<organism evidence="4 5">
    <name type="scientific">Eubacterium maltosivorans</name>
    <dbReference type="NCBI Taxonomy" id="2041044"/>
    <lineage>
        <taxon>Bacteria</taxon>
        <taxon>Bacillati</taxon>
        <taxon>Bacillota</taxon>
        <taxon>Clostridia</taxon>
        <taxon>Eubacteriales</taxon>
        <taxon>Eubacteriaceae</taxon>
        <taxon>Eubacterium</taxon>
    </lineage>
</organism>
<protein>
    <submittedName>
        <fullName evidence="4">TetR/AcrR family transcriptional regulator</fullName>
    </submittedName>
</protein>
<keyword evidence="1 2" id="KW-0238">DNA-binding</keyword>
<dbReference type="EMBL" id="CP029487">
    <property type="protein sequence ID" value="QCT69903.1"/>
    <property type="molecule type" value="Genomic_DNA"/>
</dbReference>
<dbReference type="SUPFAM" id="SSF46689">
    <property type="entry name" value="Homeodomain-like"/>
    <property type="match status" value="1"/>
</dbReference>
<feature type="domain" description="HTH tetR-type" evidence="3">
    <location>
        <begin position="8"/>
        <end position="68"/>
    </location>
</feature>
<dbReference type="RefSeq" id="WP_074616183.1">
    <property type="nucleotide sequence ID" value="NZ_CP029487.1"/>
</dbReference>
<evidence type="ECO:0000313" key="4">
    <source>
        <dbReference type="EMBL" id="QCT69903.1"/>
    </source>
</evidence>
<dbReference type="InterPro" id="IPR009057">
    <property type="entry name" value="Homeodomain-like_sf"/>
</dbReference>
<dbReference type="AlphaFoldDB" id="A0A4P9C3R2"/>